<proteinExistence type="predicted"/>
<dbReference type="RefSeq" id="XP_010242712.1">
    <property type="nucleotide sequence ID" value="XM_010244410.2"/>
</dbReference>
<dbReference type="eggNOG" id="ENOG502QVEI">
    <property type="taxonomic scope" value="Eukaryota"/>
</dbReference>
<dbReference type="OMA" id="YHRAMEV"/>
<evidence type="ECO:0000313" key="1">
    <source>
        <dbReference type="Proteomes" id="UP000189703"/>
    </source>
</evidence>
<dbReference type="AlphaFoldDB" id="A0A1U7YRC1"/>
<reference evidence="2" key="1">
    <citation type="submission" date="2025-08" db="UniProtKB">
        <authorList>
            <consortium name="RefSeq"/>
        </authorList>
    </citation>
    <scope>IDENTIFICATION</scope>
</reference>
<name>A0A1U7YRC1_NELNU</name>
<accession>A0A1U7YRC1</accession>
<dbReference type="FunCoup" id="A0A1U7YRC1">
    <property type="interactions" value="70"/>
</dbReference>
<evidence type="ECO:0000313" key="2">
    <source>
        <dbReference type="RefSeq" id="XP_010242712.1"/>
    </source>
</evidence>
<sequence>MPDSKNSNTRKPWYQRAMEAVNLWKSIEKPTQISSTNSNRSKLRKSSSLKLAISFTRVCLCAPMSSYTEVFRADLPPRRSNSYPRSKPLVMAPPETFTSHRISTEGRRIFRGKSLTDDVLMRRFVVEEEAMMQIRRRNEMEVIRRRSSMRRKKLGPSPLRRMVMAGDDN</sequence>
<dbReference type="KEGG" id="nnu:104586997"/>
<protein>
    <submittedName>
        <fullName evidence="2">Uncharacterized protein LOC104586997</fullName>
    </submittedName>
</protein>
<dbReference type="OrthoDB" id="1887507at2759"/>
<keyword evidence="1" id="KW-1185">Reference proteome</keyword>
<dbReference type="Proteomes" id="UP000189703">
    <property type="component" value="Unplaced"/>
</dbReference>
<gene>
    <name evidence="2" type="primary">LOC104586997</name>
</gene>
<dbReference type="PANTHER" id="PTHR36772">
    <property type="entry name" value="SERINE/THREONINE-KINASE"/>
    <property type="match status" value="1"/>
</dbReference>
<dbReference type="PANTHER" id="PTHR36772:SF1">
    <property type="entry name" value="SERINE_THREONINE-KINASE"/>
    <property type="match status" value="1"/>
</dbReference>
<organism evidence="1 2">
    <name type="scientific">Nelumbo nucifera</name>
    <name type="common">Sacred lotus</name>
    <dbReference type="NCBI Taxonomy" id="4432"/>
    <lineage>
        <taxon>Eukaryota</taxon>
        <taxon>Viridiplantae</taxon>
        <taxon>Streptophyta</taxon>
        <taxon>Embryophyta</taxon>
        <taxon>Tracheophyta</taxon>
        <taxon>Spermatophyta</taxon>
        <taxon>Magnoliopsida</taxon>
        <taxon>Proteales</taxon>
        <taxon>Nelumbonaceae</taxon>
        <taxon>Nelumbo</taxon>
    </lineage>
</organism>
<dbReference type="GeneID" id="104586997"/>